<organism evidence="10 11">
    <name type="scientific">Mangrovimicrobium sediminis</name>
    <dbReference type="NCBI Taxonomy" id="2562682"/>
    <lineage>
        <taxon>Bacteria</taxon>
        <taxon>Pseudomonadati</taxon>
        <taxon>Pseudomonadota</taxon>
        <taxon>Gammaproteobacteria</taxon>
        <taxon>Cellvibrionales</taxon>
        <taxon>Halieaceae</taxon>
        <taxon>Mangrovimicrobium</taxon>
    </lineage>
</organism>
<evidence type="ECO:0000256" key="4">
    <source>
        <dbReference type="ARBA" id="ARBA00022763"/>
    </source>
</evidence>
<sequence length="240" mass="26102">MRAQLQPAYILHQRPYRDTSLLLEVFTATQGRISLVGKGVRRRARGGSVAALLQPFTPLLLSFSGRSELKNLNQVEPAGAARALRGDFLFSGMYLNELLVRLLHRNDPHPALFAAYGLALEALERREEMDGVLRRFELGLLDELGYSFSLVEDGRSGEPLDAQAWYGFESDVGLVRAAPGAAPVFHGGDLLAAAQGDFGGAAGQTAKRLMRLALAAHLGDTPLHSRELFRARRAAPVEDG</sequence>
<evidence type="ECO:0000256" key="2">
    <source>
        <dbReference type="ARBA" id="ARBA00007452"/>
    </source>
</evidence>
<keyword evidence="5 8" id="KW-0233">DNA recombination</keyword>
<name>A0A4Z0M5E7_9GAMM</name>
<dbReference type="HAMAP" id="MF_00201">
    <property type="entry name" value="RecO"/>
    <property type="match status" value="1"/>
</dbReference>
<comment type="similarity">
    <text evidence="2 8">Belongs to the RecO family.</text>
</comment>
<feature type="domain" description="DNA replication/recombination mediator RecO N-terminal" evidence="9">
    <location>
        <begin position="1"/>
        <end position="78"/>
    </location>
</feature>
<evidence type="ECO:0000256" key="7">
    <source>
        <dbReference type="ARBA" id="ARBA00033409"/>
    </source>
</evidence>
<dbReference type="Gene3D" id="2.40.50.140">
    <property type="entry name" value="Nucleic acid-binding proteins"/>
    <property type="match status" value="1"/>
</dbReference>
<dbReference type="SUPFAM" id="SSF57863">
    <property type="entry name" value="ArfGap/RecO-like zinc finger"/>
    <property type="match status" value="1"/>
</dbReference>
<dbReference type="InterPro" id="IPR042242">
    <property type="entry name" value="RecO_C"/>
</dbReference>
<dbReference type="OrthoDB" id="9804792at2"/>
<dbReference type="GO" id="GO:0043590">
    <property type="term" value="C:bacterial nucleoid"/>
    <property type="evidence" value="ECO:0007669"/>
    <property type="project" value="TreeGrafter"/>
</dbReference>
<proteinExistence type="inferred from homology"/>
<dbReference type="InterPro" id="IPR012340">
    <property type="entry name" value="NA-bd_OB-fold"/>
</dbReference>
<evidence type="ECO:0000313" key="10">
    <source>
        <dbReference type="EMBL" id="TGD74666.1"/>
    </source>
</evidence>
<comment type="function">
    <text evidence="1 8">Involved in DNA repair and RecF pathway recombination.</text>
</comment>
<dbReference type="EMBL" id="SRLE01000005">
    <property type="protein sequence ID" value="TGD74666.1"/>
    <property type="molecule type" value="Genomic_DNA"/>
</dbReference>
<dbReference type="PANTHER" id="PTHR33991">
    <property type="entry name" value="DNA REPAIR PROTEIN RECO"/>
    <property type="match status" value="1"/>
</dbReference>
<protein>
    <recommendedName>
        <fullName evidence="3 8">DNA repair protein RecO</fullName>
    </recommendedName>
    <alternativeName>
        <fullName evidence="7 8">Recombination protein O</fullName>
    </alternativeName>
</protein>
<keyword evidence="4 8" id="KW-0227">DNA damage</keyword>
<accession>A0A4Z0M5E7</accession>
<evidence type="ECO:0000256" key="6">
    <source>
        <dbReference type="ARBA" id="ARBA00023204"/>
    </source>
</evidence>
<dbReference type="GO" id="GO:0006302">
    <property type="term" value="P:double-strand break repair"/>
    <property type="evidence" value="ECO:0007669"/>
    <property type="project" value="TreeGrafter"/>
</dbReference>
<dbReference type="SUPFAM" id="SSF50249">
    <property type="entry name" value="Nucleic acid-binding proteins"/>
    <property type="match status" value="1"/>
</dbReference>
<evidence type="ECO:0000259" key="9">
    <source>
        <dbReference type="Pfam" id="PF11967"/>
    </source>
</evidence>
<dbReference type="InterPro" id="IPR022572">
    <property type="entry name" value="DNA_rep/recomb_RecO_N"/>
</dbReference>
<dbReference type="GO" id="GO:0006310">
    <property type="term" value="P:DNA recombination"/>
    <property type="evidence" value="ECO:0007669"/>
    <property type="project" value="UniProtKB-UniRule"/>
</dbReference>
<comment type="caution">
    <text evidence="10">The sequence shown here is derived from an EMBL/GenBank/DDBJ whole genome shotgun (WGS) entry which is preliminary data.</text>
</comment>
<dbReference type="Proteomes" id="UP000298050">
    <property type="component" value="Unassembled WGS sequence"/>
</dbReference>
<dbReference type="Gene3D" id="1.20.1440.120">
    <property type="entry name" value="Recombination protein O, C-terminal domain"/>
    <property type="match status" value="1"/>
</dbReference>
<evidence type="ECO:0000256" key="5">
    <source>
        <dbReference type="ARBA" id="ARBA00023172"/>
    </source>
</evidence>
<evidence type="ECO:0000256" key="3">
    <source>
        <dbReference type="ARBA" id="ARBA00021310"/>
    </source>
</evidence>
<evidence type="ECO:0000256" key="8">
    <source>
        <dbReference type="HAMAP-Rule" id="MF_00201"/>
    </source>
</evidence>
<dbReference type="AlphaFoldDB" id="A0A4Z0M5E7"/>
<reference evidence="10 11" key="1">
    <citation type="submission" date="2019-04" db="EMBL/GenBank/DDBJ databases">
        <title>Taxonomy of novel Haliea sp. from mangrove soil of West Coast of India.</title>
        <authorList>
            <person name="Verma A."/>
            <person name="Kumar P."/>
            <person name="Krishnamurthi S."/>
        </authorList>
    </citation>
    <scope>NUCLEOTIDE SEQUENCE [LARGE SCALE GENOMIC DNA]</scope>
    <source>
        <strain evidence="10 11">SAOS-164</strain>
    </source>
</reference>
<keyword evidence="11" id="KW-1185">Reference proteome</keyword>
<evidence type="ECO:0000313" key="11">
    <source>
        <dbReference type="Proteomes" id="UP000298050"/>
    </source>
</evidence>
<dbReference type="NCBIfam" id="TIGR00613">
    <property type="entry name" value="reco"/>
    <property type="match status" value="1"/>
</dbReference>
<dbReference type="Pfam" id="PF11967">
    <property type="entry name" value="RecO_N"/>
    <property type="match status" value="1"/>
</dbReference>
<dbReference type="InterPro" id="IPR037278">
    <property type="entry name" value="ARFGAP/RecO"/>
</dbReference>
<dbReference type="RefSeq" id="WP_135441645.1">
    <property type="nucleotide sequence ID" value="NZ_SRLE01000005.1"/>
</dbReference>
<dbReference type="Pfam" id="PF02565">
    <property type="entry name" value="RecO_C"/>
    <property type="match status" value="1"/>
</dbReference>
<keyword evidence="6 8" id="KW-0234">DNA repair</keyword>
<dbReference type="PANTHER" id="PTHR33991:SF1">
    <property type="entry name" value="DNA REPAIR PROTEIN RECO"/>
    <property type="match status" value="1"/>
</dbReference>
<evidence type="ECO:0000256" key="1">
    <source>
        <dbReference type="ARBA" id="ARBA00003065"/>
    </source>
</evidence>
<dbReference type="InterPro" id="IPR003717">
    <property type="entry name" value="RecO"/>
</dbReference>
<gene>
    <name evidence="8 10" type="primary">recO</name>
    <name evidence="10" type="ORF">E4634_05555</name>
</gene>